<dbReference type="Proteomes" id="UP000663834">
    <property type="component" value="Unassembled WGS sequence"/>
</dbReference>
<comment type="caution">
    <text evidence="2">The sequence shown here is derived from an EMBL/GenBank/DDBJ whole genome shotgun (WGS) entry which is preliminary data.</text>
</comment>
<gene>
    <name evidence="2" type="ORF">KQP761_LOCUS35443</name>
</gene>
<reference evidence="2" key="1">
    <citation type="submission" date="2021-02" db="EMBL/GenBank/DDBJ databases">
        <authorList>
            <person name="Nowell W R."/>
        </authorList>
    </citation>
    <scope>NUCLEOTIDE SEQUENCE</scope>
</reference>
<feature type="compositionally biased region" description="Low complexity" evidence="1">
    <location>
        <begin position="114"/>
        <end position="123"/>
    </location>
</feature>
<proteinExistence type="predicted"/>
<feature type="region of interest" description="Disordered" evidence="1">
    <location>
        <begin position="1"/>
        <end position="21"/>
    </location>
</feature>
<sequence length="137" mass="15358">MSGAAPWKLASAKQATTTNMNGSEDVTKMLVSMNQNILDMKENTHRIDEKLDRINEKVNQTALDTELHQETLMKLLPICVSIVLLSNVDLLLRDLKSDYSARRKRSTSPPPHLSPSQQPSKSPNITTNNELDQNMSK</sequence>
<evidence type="ECO:0000313" key="2">
    <source>
        <dbReference type="EMBL" id="CAF1676239.1"/>
    </source>
</evidence>
<protein>
    <submittedName>
        <fullName evidence="2">Uncharacterized protein</fullName>
    </submittedName>
</protein>
<dbReference type="AlphaFoldDB" id="A0A816GNE9"/>
<accession>A0A816GNE9</accession>
<evidence type="ECO:0000256" key="1">
    <source>
        <dbReference type="SAM" id="MobiDB-lite"/>
    </source>
</evidence>
<organism evidence="2 3">
    <name type="scientific">Rotaria magnacalcarata</name>
    <dbReference type="NCBI Taxonomy" id="392030"/>
    <lineage>
        <taxon>Eukaryota</taxon>
        <taxon>Metazoa</taxon>
        <taxon>Spiralia</taxon>
        <taxon>Gnathifera</taxon>
        <taxon>Rotifera</taxon>
        <taxon>Eurotatoria</taxon>
        <taxon>Bdelloidea</taxon>
        <taxon>Philodinida</taxon>
        <taxon>Philodinidae</taxon>
        <taxon>Rotaria</taxon>
    </lineage>
</organism>
<dbReference type="OrthoDB" id="10097556at2759"/>
<feature type="compositionally biased region" description="Polar residues" evidence="1">
    <location>
        <begin position="124"/>
        <end position="137"/>
    </location>
</feature>
<feature type="region of interest" description="Disordered" evidence="1">
    <location>
        <begin position="99"/>
        <end position="137"/>
    </location>
</feature>
<evidence type="ECO:0000313" key="3">
    <source>
        <dbReference type="Proteomes" id="UP000663834"/>
    </source>
</evidence>
<dbReference type="EMBL" id="CAJNOW010019926">
    <property type="protein sequence ID" value="CAF1676239.1"/>
    <property type="molecule type" value="Genomic_DNA"/>
</dbReference>
<name>A0A816GNE9_9BILA</name>